<comment type="catalytic activity">
    <reaction evidence="1">
        <text>Hydrolyzes single-stranded DNA or mismatched double-stranded DNA and polynucleotides, releasing free uracil.</text>
        <dbReference type="EC" id="3.2.2.27"/>
    </reaction>
</comment>
<organism evidence="9 10">
    <name type="scientific">Rhizobium lusitanum</name>
    <dbReference type="NCBI Taxonomy" id="293958"/>
    <lineage>
        <taxon>Bacteria</taxon>
        <taxon>Pseudomonadati</taxon>
        <taxon>Pseudomonadota</taxon>
        <taxon>Alphaproteobacteria</taxon>
        <taxon>Hyphomicrobiales</taxon>
        <taxon>Rhizobiaceae</taxon>
        <taxon>Rhizobium/Agrobacterium group</taxon>
        <taxon>Rhizobium</taxon>
    </lineage>
</organism>
<evidence type="ECO:0000256" key="4">
    <source>
        <dbReference type="ARBA" id="ARBA00018429"/>
    </source>
</evidence>
<keyword evidence="6 9" id="KW-0378">Hydrolase</keyword>
<keyword evidence="9" id="KW-0326">Glycosidase</keyword>
<proteinExistence type="predicted"/>
<evidence type="ECO:0000256" key="2">
    <source>
        <dbReference type="ARBA" id="ARBA00002631"/>
    </source>
</evidence>
<gene>
    <name evidence="9" type="ORF">GGD46_006612</name>
</gene>
<evidence type="ECO:0000256" key="3">
    <source>
        <dbReference type="ARBA" id="ARBA00012030"/>
    </source>
</evidence>
<protein>
    <recommendedName>
        <fullName evidence="4">Uracil-DNA glycosylase</fullName>
        <ecNumber evidence="3">3.2.2.27</ecNumber>
    </recommendedName>
</protein>
<comment type="caution">
    <text evidence="9">The sequence shown here is derived from an EMBL/GenBank/DDBJ whole genome shotgun (WGS) entry which is preliminary data.</text>
</comment>
<evidence type="ECO:0000259" key="8">
    <source>
        <dbReference type="Pfam" id="PF03167"/>
    </source>
</evidence>
<dbReference type="InterPro" id="IPR005122">
    <property type="entry name" value="Uracil-DNA_glycosylase-like"/>
</dbReference>
<reference evidence="9 10" key="1">
    <citation type="submission" date="2020-08" db="EMBL/GenBank/DDBJ databases">
        <title>Genomic Encyclopedia of Type Strains, Phase IV (KMG-V): Genome sequencing to study the core and pangenomes of soil and plant-associated prokaryotes.</title>
        <authorList>
            <person name="Whitman W."/>
        </authorList>
    </citation>
    <scope>NUCLEOTIDE SEQUENCE [LARGE SCALE GENOMIC DNA]</scope>
    <source>
        <strain evidence="9 10">SEMIA 4060</strain>
    </source>
</reference>
<dbReference type="Gene3D" id="3.40.470.10">
    <property type="entry name" value="Uracil-DNA glycosylase-like domain"/>
    <property type="match status" value="1"/>
</dbReference>
<dbReference type="GO" id="GO:0004844">
    <property type="term" value="F:uracil DNA N-glycosylase activity"/>
    <property type="evidence" value="ECO:0007669"/>
    <property type="project" value="UniProtKB-EC"/>
</dbReference>
<dbReference type="PANTHER" id="PTHR11264:SF8">
    <property type="entry name" value="URACIL-DNA GLYCOSYLASE-LIKE DOMAIN-CONTAINING PROTEIN"/>
    <property type="match status" value="1"/>
</dbReference>
<evidence type="ECO:0000256" key="7">
    <source>
        <dbReference type="ARBA" id="ARBA00023204"/>
    </source>
</evidence>
<evidence type="ECO:0000256" key="5">
    <source>
        <dbReference type="ARBA" id="ARBA00022763"/>
    </source>
</evidence>
<evidence type="ECO:0000313" key="10">
    <source>
        <dbReference type="Proteomes" id="UP000565576"/>
    </source>
</evidence>
<feature type="domain" description="Uracil-DNA glycosylase-like" evidence="8">
    <location>
        <begin position="74"/>
        <end position="269"/>
    </location>
</feature>
<dbReference type="AlphaFoldDB" id="A0A7X0IXZ9"/>
<dbReference type="Pfam" id="PF03167">
    <property type="entry name" value="UDG"/>
    <property type="match status" value="1"/>
</dbReference>
<name>A0A7X0IXZ9_9HYPH</name>
<dbReference type="InterPro" id="IPR002043">
    <property type="entry name" value="UDG_fam1"/>
</dbReference>
<evidence type="ECO:0000256" key="1">
    <source>
        <dbReference type="ARBA" id="ARBA00001400"/>
    </source>
</evidence>
<dbReference type="InterPro" id="IPR036895">
    <property type="entry name" value="Uracil-DNA_glycosylase-like_sf"/>
</dbReference>
<dbReference type="Proteomes" id="UP000565576">
    <property type="component" value="Unassembled WGS sequence"/>
</dbReference>
<evidence type="ECO:0000313" key="9">
    <source>
        <dbReference type="EMBL" id="MBB6489285.1"/>
    </source>
</evidence>
<dbReference type="PANTHER" id="PTHR11264">
    <property type="entry name" value="URACIL-DNA GLYCOSYLASE"/>
    <property type="match status" value="1"/>
</dbReference>
<dbReference type="GO" id="GO:0097510">
    <property type="term" value="P:base-excision repair, AP site formation via deaminated base removal"/>
    <property type="evidence" value="ECO:0007669"/>
    <property type="project" value="TreeGrafter"/>
</dbReference>
<accession>A0A7X0IXZ9</accession>
<sequence>MTLRDAMVETLAGWEADLPSDWRVALGDIGDDFDRVGGDLEFEAWEPIFPARRGRHFPGQPKGAHALAAFDGIAPQNVRCMILGQDPYPEPGFATGRAFEAGNLASWNELDKMFSKSIRAYMQLIAAARTGDQSLSESFARWPDVRRMLCDPDHGFEEPSAIGDRWVRQGVLLLNASLTLSRFKVDIDPHQARGHLPFWRPLMLKVIATLRERDQSMVFIGFGDAAADIFAAAGLSEGEHGSYALVLRDHPAFAERVLGRENPFLLCNSYLEARGASPVAW</sequence>
<keyword evidence="5" id="KW-0227">DNA damage</keyword>
<dbReference type="EC" id="3.2.2.27" evidence="3"/>
<keyword evidence="7" id="KW-0234">DNA repair</keyword>
<dbReference type="EMBL" id="JACHBG010000035">
    <property type="protein sequence ID" value="MBB6489285.1"/>
    <property type="molecule type" value="Genomic_DNA"/>
</dbReference>
<comment type="function">
    <text evidence="2">Excises uracil residues from the DNA which can arise as a result of misincorporation of dUMP residues by DNA polymerase or due to deamination of cytosine.</text>
</comment>
<evidence type="ECO:0000256" key="6">
    <source>
        <dbReference type="ARBA" id="ARBA00022801"/>
    </source>
</evidence>
<dbReference type="SUPFAM" id="SSF52141">
    <property type="entry name" value="Uracil-DNA glycosylase-like"/>
    <property type="match status" value="1"/>
</dbReference>